<dbReference type="InterPro" id="IPR012336">
    <property type="entry name" value="Thioredoxin-like_fold"/>
</dbReference>
<dbReference type="EMBL" id="BAABBM010000001">
    <property type="protein sequence ID" value="GAA3897045.1"/>
    <property type="molecule type" value="Genomic_DNA"/>
</dbReference>
<feature type="signal peptide" evidence="1">
    <location>
        <begin position="1"/>
        <end position="17"/>
    </location>
</feature>
<accession>A0ABP7LB79</accession>
<gene>
    <name evidence="3" type="ORF">GCM10022276_15080</name>
</gene>
<evidence type="ECO:0000259" key="2">
    <source>
        <dbReference type="Pfam" id="PF13462"/>
    </source>
</evidence>
<dbReference type="Proteomes" id="UP001500827">
    <property type="component" value="Unassembled WGS sequence"/>
</dbReference>
<protein>
    <submittedName>
        <fullName evidence="3">DsbA family protein</fullName>
    </submittedName>
</protein>
<keyword evidence="4" id="KW-1185">Reference proteome</keyword>
<evidence type="ECO:0000313" key="3">
    <source>
        <dbReference type="EMBL" id="GAA3897045.1"/>
    </source>
</evidence>
<dbReference type="Gene3D" id="3.40.30.10">
    <property type="entry name" value="Glutaredoxin"/>
    <property type="match status" value="1"/>
</dbReference>
<proteinExistence type="predicted"/>
<organism evidence="3 4">
    <name type="scientific">Sphingomonas limnosediminicola</name>
    <dbReference type="NCBI Taxonomy" id="940133"/>
    <lineage>
        <taxon>Bacteria</taxon>
        <taxon>Pseudomonadati</taxon>
        <taxon>Pseudomonadota</taxon>
        <taxon>Alphaproteobacteria</taxon>
        <taxon>Sphingomonadales</taxon>
        <taxon>Sphingomonadaceae</taxon>
        <taxon>Sphingomonas</taxon>
    </lineage>
</organism>
<dbReference type="Pfam" id="PF13462">
    <property type="entry name" value="Thioredoxin_4"/>
    <property type="match status" value="1"/>
</dbReference>
<comment type="caution">
    <text evidence="3">The sequence shown here is derived from an EMBL/GenBank/DDBJ whole genome shotgun (WGS) entry which is preliminary data.</text>
</comment>
<dbReference type="InterPro" id="IPR036249">
    <property type="entry name" value="Thioredoxin-like_sf"/>
</dbReference>
<dbReference type="PROSITE" id="PS51257">
    <property type="entry name" value="PROKAR_LIPOPROTEIN"/>
    <property type="match status" value="1"/>
</dbReference>
<dbReference type="Gene3D" id="1.10.40.110">
    <property type="match status" value="1"/>
</dbReference>
<evidence type="ECO:0000256" key="1">
    <source>
        <dbReference type="SAM" id="SignalP"/>
    </source>
</evidence>
<dbReference type="SUPFAM" id="SSF52833">
    <property type="entry name" value="Thioredoxin-like"/>
    <property type="match status" value="1"/>
</dbReference>
<feature type="domain" description="Thioredoxin-like fold" evidence="2">
    <location>
        <begin position="60"/>
        <end position="241"/>
    </location>
</feature>
<feature type="chain" id="PRO_5046336884" evidence="1">
    <location>
        <begin position="18"/>
        <end position="254"/>
    </location>
</feature>
<name>A0ABP7LB79_9SPHN</name>
<keyword evidence="1" id="KW-0732">Signal</keyword>
<evidence type="ECO:0000313" key="4">
    <source>
        <dbReference type="Proteomes" id="UP001500827"/>
    </source>
</evidence>
<reference evidence="4" key="1">
    <citation type="journal article" date="2019" name="Int. J. Syst. Evol. Microbiol.">
        <title>The Global Catalogue of Microorganisms (GCM) 10K type strain sequencing project: providing services to taxonomists for standard genome sequencing and annotation.</title>
        <authorList>
            <consortium name="The Broad Institute Genomics Platform"/>
            <consortium name="The Broad Institute Genome Sequencing Center for Infectious Disease"/>
            <person name="Wu L."/>
            <person name="Ma J."/>
        </authorList>
    </citation>
    <scope>NUCLEOTIDE SEQUENCE [LARGE SCALE GENOMIC DNA]</scope>
    <source>
        <strain evidence="4">JCM 17543</strain>
    </source>
</reference>
<sequence length="254" mass="27387">MKVRILLAGAMAALALAGCKKSQSGSEGSTPVAESGKVTITQAAPPPGGTWGDVVNATTAGFMMGNPEAKVKLVEIGSLTCPHCKKFEEEGAPKLIEKYVKNGQVSWEFRPYVIHGPLDMAANIIARCNGPKSFFPLSMAFYKDQTAFLDKIQAVPQDKLAETQNLPTNQVFVQMANLMGLQDWAAARGVPQAKSNQCLADQKMIDNEVQFTADVSNQYPEFSGTPAFIINGKMADKDVTEFEKLDPLLEAAVK</sequence>
<dbReference type="RefSeq" id="WP_344699068.1">
    <property type="nucleotide sequence ID" value="NZ_BAABBM010000001.1"/>
</dbReference>